<dbReference type="GO" id="GO:0008290">
    <property type="term" value="C:F-actin capping protein complex"/>
    <property type="evidence" value="ECO:0007669"/>
    <property type="project" value="UniProtKB-UniRule"/>
</dbReference>
<dbReference type="PROSITE" id="PS00231">
    <property type="entry name" value="F_ACTIN_CAPPING_BETA"/>
    <property type="match status" value="1"/>
</dbReference>
<dbReference type="SUPFAM" id="SSF90096">
    <property type="entry name" value="Subunits of heterodimeric actin filament capping protein Capz"/>
    <property type="match status" value="1"/>
</dbReference>
<reference evidence="10 11" key="1">
    <citation type="journal article" date="2009" name="Nat. Biotechnol.">
        <title>Genome sequence of the recombinant protein production host Pichia pastoris.</title>
        <authorList>
            <person name="De Schutter K."/>
            <person name="Lin Y.C."/>
            <person name="Tiels P."/>
            <person name="Van Hecke A."/>
            <person name="Glinka S."/>
            <person name="Weber-Lehmann J."/>
            <person name="Rouze P."/>
            <person name="Van de Peer Y."/>
            <person name="Callewaert N."/>
        </authorList>
    </citation>
    <scope>NUCLEOTIDE SEQUENCE [LARGE SCALE GENOMIC DNA]</scope>
    <source>
        <strain evidence="11">GS115 / ATCC 20864</strain>
    </source>
</reference>
<protein>
    <recommendedName>
        <fullName evidence="3 9">F-actin-capping protein subunit beta</fullName>
    </recommendedName>
</protein>
<keyword evidence="5 9" id="KW-0963">Cytoplasm</keyword>
<dbReference type="InParanoid" id="C4R4W0"/>
<evidence type="ECO:0000256" key="7">
    <source>
        <dbReference type="ARBA" id="ARBA00023212"/>
    </source>
</evidence>
<dbReference type="GO" id="GO:0051016">
    <property type="term" value="P:barbed-end actin filament capping"/>
    <property type="evidence" value="ECO:0007669"/>
    <property type="project" value="UniProtKB-UniRule"/>
</dbReference>
<accession>C4R4W0</accession>
<dbReference type="PANTHER" id="PTHR10619">
    <property type="entry name" value="F-ACTIN-CAPPING PROTEIN SUBUNIT BETA"/>
    <property type="match status" value="1"/>
</dbReference>
<dbReference type="SMR" id="C4R4W0"/>
<dbReference type="Gene3D" id="3.90.1150.210">
    <property type="entry name" value="F-actin capping protein, beta subunit"/>
    <property type="match status" value="1"/>
</dbReference>
<dbReference type="GO" id="GO:0005634">
    <property type="term" value="C:nucleus"/>
    <property type="evidence" value="ECO:0007669"/>
    <property type="project" value="EnsemblFungi"/>
</dbReference>
<evidence type="ECO:0000256" key="9">
    <source>
        <dbReference type="RuleBase" id="RU365078"/>
    </source>
</evidence>
<dbReference type="GO" id="GO:0030479">
    <property type="term" value="C:actin cortical patch"/>
    <property type="evidence" value="ECO:0007669"/>
    <property type="project" value="EnsemblFungi"/>
</dbReference>
<keyword evidence="4 9" id="KW-0117">Actin capping</keyword>
<dbReference type="GO" id="GO:0044396">
    <property type="term" value="P:actin cortical patch organization"/>
    <property type="evidence" value="ECO:0007669"/>
    <property type="project" value="EnsemblFungi"/>
</dbReference>
<dbReference type="GO" id="GO:1904600">
    <property type="term" value="P:mating projection actin fusion focus assembly"/>
    <property type="evidence" value="ECO:0007669"/>
    <property type="project" value="EnsemblFungi"/>
</dbReference>
<dbReference type="HOGENOM" id="CLU_045864_1_1_1"/>
<organism evidence="10 11">
    <name type="scientific">Komagataella phaffii (strain GS115 / ATCC 20864)</name>
    <name type="common">Yeast</name>
    <name type="synonym">Pichia pastoris</name>
    <dbReference type="NCBI Taxonomy" id="644223"/>
    <lineage>
        <taxon>Eukaryota</taxon>
        <taxon>Fungi</taxon>
        <taxon>Dikarya</taxon>
        <taxon>Ascomycota</taxon>
        <taxon>Saccharomycotina</taxon>
        <taxon>Pichiomycetes</taxon>
        <taxon>Pichiales</taxon>
        <taxon>Pichiaceae</taxon>
        <taxon>Komagataella</taxon>
    </lineage>
</organism>
<sequence length="281" mass="31544">MSQEVYEAALDLLRRLDAKNISKHLTNICKLNPDLAEDLLSSVDVPLTTKQCAESGKQYLACDYNRDGDSYRSPWSNKYYPALEDEEDAPFPSKTLREAEIFANSSFDVYRDLYFEGGISSVYLWDIDEDGNDVSKDGKIGFAGVVLIKKEVDAGKSGSWDSIHVFEVQPNESGPYATYRITSTIILDLSAGKSEDQLLELSGNLTRQTEKDLKYQDLSSHISNVGSMVEDIESKQRNMLQEVYFGKTKDVIGDLRTTKGISSLKEESEKQSELIQGMRNL</sequence>
<dbReference type="InterPro" id="IPR019771">
    <property type="entry name" value="F-actin_capping_bsu_CS"/>
</dbReference>
<gene>
    <name evidence="10" type="ordered locus">PAS_chr3_0548</name>
</gene>
<dbReference type="KEGG" id="ppa:PAS_chr3_0548"/>
<proteinExistence type="inferred from homology"/>
<dbReference type="InterPro" id="IPR037282">
    <property type="entry name" value="CapZ_alpha/beta"/>
</dbReference>
<comment type="function">
    <text evidence="8 9">F-actin-capping proteins bind in a Ca(2+)-independent manner to the fast growing ends of actin filaments (barbed end) thereby blocking the exchange of subunits at these ends. Unlike other capping proteins (such as gelsolin and severin), these proteins do not sever actin filaments.</text>
</comment>
<evidence type="ECO:0000256" key="4">
    <source>
        <dbReference type="ARBA" id="ARBA00022467"/>
    </source>
</evidence>
<comment type="subcellular location">
    <subcellularLocation>
        <location evidence="1 9">Cytoplasm</location>
        <location evidence="1 9">Cytoskeleton</location>
    </subcellularLocation>
</comment>
<evidence type="ECO:0000256" key="3">
    <source>
        <dbReference type="ARBA" id="ARBA00021859"/>
    </source>
</evidence>
<dbReference type="OrthoDB" id="9979678at2759"/>
<dbReference type="OMA" id="WSNKYYP"/>
<dbReference type="FunCoup" id="C4R4W0">
    <property type="interactions" value="895"/>
</dbReference>
<evidence type="ECO:0000256" key="5">
    <source>
        <dbReference type="ARBA" id="ARBA00022490"/>
    </source>
</evidence>
<dbReference type="GO" id="GO:1903475">
    <property type="term" value="P:mitotic actomyosin contractile ring assembly"/>
    <property type="evidence" value="ECO:0007669"/>
    <property type="project" value="EnsemblFungi"/>
</dbReference>
<evidence type="ECO:0000313" key="10">
    <source>
        <dbReference type="EMBL" id="CAY70596.1"/>
    </source>
</evidence>
<evidence type="ECO:0000256" key="8">
    <source>
        <dbReference type="ARBA" id="ARBA00025389"/>
    </source>
</evidence>
<keyword evidence="11" id="KW-1185">Reference proteome</keyword>
<dbReference type="eggNOG" id="KOG3174">
    <property type="taxonomic scope" value="Eukaryota"/>
</dbReference>
<dbReference type="GeneID" id="8199914"/>
<evidence type="ECO:0000313" key="11">
    <source>
        <dbReference type="Proteomes" id="UP000000314"/>
    </source>
</evidence>
<dbReference type="GO" id="GO:0043332">
    <property type="term" value="C:mating projection tip"/>
    <property type="evidence" value="ECO:0007669"/>
    <property type="project" value="EnsemblFungi"/>
</dbReference>
<evidence type="ECO:0000256" key="1">
    <source>
        <dbReference type="ARBA" id="ARBA00004245"/>
    </source>
</evidence>
<dbReference type="RefSeq" id="XP_002492775.1">
    <property type="nucleotide sequence ID" value="XM_002492730.1"/>
</dbReference>
<dbReference type="InterPro" id="IPR043175">
    <property type="entry name" value="CAPZB_N"/>
</dbReference>
<dbReference type="EMBL" id="FN392321">
    <property type="protein sequence ID" value="CAY70596.1"/>
    <property type="molecule type" value="Genomic_DNA"/>
</dbReference>
<dbReference type="GO" id="GO:1902404">
    <property type="term" value="P:mitotic actomyosin contractile ring contraction"/>
    <property type="evidence" value="ECO:0007669"/>
    <property type="project" value="EnsemblFungi"/>
</dbReference>
<dbReference type="STRING" id="644223.C4R4W0"/>
<dbReference type="PRINTS" id="PR00192">
    <property type="entry name" value="FACTINCAPB"/>
</dbReference>
<dbReference type="GO" id="GO:0000131">
    <property type="term" value="C:incipient cellular bud site"/>
    <property type="evidence" value="ECO:0007669"/>
    <property type="project" value="EnsemblFungi"/>
</dbReference>
<evidence type="ECO:0000256" key="6">
    <source>
        <dbReference type="ARBA" id="ARBA00023203"/>
    </source>
</evidence>
<dbReference type="PANTHER" id="PTHR10619:SF0">
    <property type="entry name" value="F-ACTIN-CAPPING PROTEIN SUBUNIT BETA ISOFORMS 1 AND 2"/>
    <property type="match status" value="1"/>
</dbReference>
<evidence type="ECO:0000256" key="2">
    <source>
        <dbReference type="ARBA" id="ARBA00006039"/>
    </source>
</evidence>
<dbReference type="GO" id="GO:0031097">
    <property type="term" value="C:medial cortex"/>
    <property type="evidence" value="ECO:0007669"/>
    <property type="project" value="EnsemblFungi"/>
</dbReference>
<dbReference type="GO" id="GO:0099079">
    <property type="term" value="C:actin body"/>
    <property type="evidence" value="ECO:0007669"/>
    <property type="project" value="EnsemblFungi"/>
</dbReference>
<dbReference type="GO" id="GO:0051015">
    <property type="term" value="F:actin filament binding"/>
    <property type="evidence" value="ECO:0007669"/>
    <property type="project" value="EnsemblFungi"/>
</dbReference>
<dbReference type="InterPro" id="IPR042276">
    <property type="entry name" value="CapZ_alpha/beta_2"/>
</dbReference>
<dbReference type="Gene3D" id="1.20.58.570">
    <property type="match status" value="1"/>
</dbReference>
<comment type="similarity">
    <text evidence="2 9">Belongs to the F-actin-capping protein beta subunit family.</text>
</comment>
<dbReference type="Proteomes" id="UP000000314">
    <property type="component" value="Chromosome 3"/>
</dbReference>
<keyword evidence="7 9" id="KW-0206">Cytoskeleton</keyword>
<name>C4R4W0_KOMPG</name>
<dbReference type="Pfam" id="PF01115">
    <property type="entry name" value="F_actin_cap_B"/>
    <property type="match status" value="1"/>
</dbReference>
<dbReference type="FunFam" id="1.20.58.570:FF:000001">
    <property type="entry name" value="F-actin-capping protein subunit beta"/>
    <property type="match status" value="1"/>
</dbReference>
<keyword evidence="6 9" id="KW-0009">Actin-binding</keyword>
<dbReference type="GO" id="GO:0030447">
    <property type="term" value="P:filamentous growth"/>
    <property type="evidence" value="ECO:0007669"/>
    <property type="project" value="EnsemblFungi"/>
</dbReference>
<comment type="subunit">
    <text evidence="9">Heterodimer of an alpha and a beta subunit.</text>
</comment>
<dbReference type="GO" id="GO:0005934">
    <property type="term" value="C:cellular bud tip"/>
    <property type="evidence" value="ECO:0007669"/>
    <property type="project" value="EnsemblFungi"/>
</dbReference>
<dbReference type="GO" id="GO:0000142">
    <property type="term" value="C:cellular bud neck contractile ring"/>
    <property type="evidence" value="ECO:0007669"/>
    <property type="project" value="EnsemblFungi"/>
</dbReference>
<dbReference type="InterPro" id="IPR001698">
    <property type="entry name" value="CAPZB"/>
</dbReference>
<dbReference type="AlphaFoldDB" id="C4R4W0"/>